<dbReference type="InterPro" id="IPR050490">
    <property type="entry name" value="Bact_solute-bd_prot1"/>
</dbReference>
<feature type="domain" description="DUF3502" evidence="3">
    <location>
        <begin position="462"/>
        <end position="529"/>
    </location>
</feature>
<keyword evidence="5" id="KW-1185">Reference proteome</keyword>
<dbReference type="EMBL" id="CP011388">
    <property type="protein sequence ID" value="ANE46403.1"/>
    <property type="molecule type" value="Genomic_DNA"/>
</dbReference>
<sequence length="533" mass="58778">MKEFKKVTGITLALLLAFVLVLSGCSNNNGAGNTPAEKGTNGTKEGAQGEAEGKLKPYEIVMVYPDNTQNDLSTVQEAMNDYMKETYPEMNVTVKLNPVDWGAWADKTNLMMASGEKFDLLFTANWMGFDQQVNKGALLPLDELLAKHGPDIEAVEKDYHGAAMRGGKLYGIHTHQELGGLQGIAFRKDLVEKYKFDLSVFKDGDISKVEPMLETIKKNEPGVTPTVGVSFALSAYFGTGDMDMIIDPVGLYLKSDNSEDQFKVVSMYDTPRYLELAKLNRKWFKAGYLNQDATTPGLDYWTKIKSGKAFSAVGTDVEIVADANVGSVAPMPGRSAAIGVELIQVPLNIDGLRTGKMAATMQAISKTSEDPDRAMMFLNLFFKDKELLTLFNYGVEGKHYVLKDGQVALPEGQKADTVGFYHDNMWQIGNQMLNYTRVGEDIKKYENYEKFNELTAQKPSAMLGFVFDSEPVKNELVAIANVRKTFDPGLLSGQLEPETQLPKLQDKLKAAGIDKVVAEAQKQLDAWRAANGK</sequence>
<evidence type="ECO:0000313" key="5">
    <source>
        <dbReference type="Proteomes" id="UP000076927"/>
    </source>
</evidence>
<dbReference type="InterPro" id="IPR022627">
    <property type="entry name" value="DUF3502"/>
</dbReference>
<name>A0A172THZ5_9BACL</name>
<dbReference type="Pfam" id="PF12010">
    <property type="entry name" value="DUF3502"/>
    <property type="match status" value="1"/>
</dbReference>
<organism evidence="4 5">
    <name type="scientific">Paenibacillus swuensis</name>
    <dbReference type="NCBI Taxonomy" id="1178515"/>
    <lineage>
        <taxon>Bacteria</taxon>
        <taxon>Bacillati</taxon>
        <taxon>Bacillota</taxon>
        <taxon>Bacilli</taxon>
        <taxon>Bacillales</taxon>
        <taxon>Paenibacillaceae</taxon>
        <taxon>Paenibacillus</taxon>
    </lineage>
</organism>
<dbReference type="PANTHER" id="PTHR43649:SF17">
    <property type="entry name" value="ABC TRANSPORTER SOLUTE BINDING PROTEIN-SUGAR TRANSPORT"/>
    <property type="match status" value="1"/>
</dbReference>
<dbReference type="PROSITE" id="PS51257">
    <property type="entry name" value="PROKAR_LIPOPROTEIN"/>
    <property type="match status" value="1"/>
</dbReference>
<evidence type="ECO:0000256" key="1">
    <source>
        <dbReference type="SAM" id="MobiDB-lite"/>
    </source>
</evidence>
<feature type="signal peptide" evidence="2">
    <location>
        <begin position="1"/>
        <end position="31"/>
    </location>
</feature>
<dbReference type="RefSeq" id="WP_068605944.1">
    <property type="nucleotide sequence ID" value="NZ_CP011388.1"/>
</dbReference>
<dbReference type="KEGG" id="pswu:SY83_09055"/>
<keyword evidence="2" id="KW-0732">Signal</keyword>
<dbReference type="SUPFAM" id="SSF53850">
    <property type="entry name" value="Periplasmic binding protein-like II"/>
    <property type="match status" value="1"/>
</dbReference>
<proteinExistence type="predicted"/>
<dbReference type="InterPro" id="IPR006059">
    <property type="entry name" value="SBP"/>
</dbReference>
<dbReference type="Proteomes" id="UP000076927">
    <property type="component" value="Chromosome"/>
</dbReference>
<gene>
    <name evidence="4" type="ORF">SY83_09055</name>
</gene>
<protein>
    <submittedName>
        <fullName evidence="4">ABC transporter substrate-binding protein</fullName>
    </submittedName>
</protein>
<feature type="chain" id="PRO_5008000807" evidence="2">
    <location>
        <begin position="32"/>
        <end position="533"/>
    </location>
</feature>
<feature type="region of interest" description="Disordered" evidence="1">
    <location>
        <begin position="31"/>
        <end position="51"/>
    </location>
</feature>
<dbReference type="PATRIC" id="fig|1178515.4.peg.1807"/>
<dbReference type="Gene3D" id="3.40.190.10">
    <property type="entry name" value="Periplasmic binding protein-like II"/>
    <property type="match status" value="2"/>
</dbReference>
<reference evidence="4 5" key="1">
    <citation type="submission" date="2015-01" db="EMBL/GenBank/DDBJ databases">
        <title>Paenibacillus swuensis/DY6/whole genome sequencing.</title>
        <authorList>
            <person name="Kim M.K."/>
            <person name="Srinivasan S."/>
            <person name="Lee J.-J."/>
        </authorList>
    </citation>
    <scope>NUCLEOTIDE SEQUENCE [LARGE SCALE GENOMIC DNA]</scope>
    <source>
        <strain evidence="4 5">DY6</strain>
    </source>
</reference>
<dbReference type="STRING" id="1178515.SY83_09055"/>
<dbReference type="OrthoDB" id="7936627at2"/>
<accession>A0A172THZ5</accession>
<dbReference type="Pfam" id="PF01547">
    <property type="entry name" value="SBP_bac_1"/>
    <property type="match status" value="1"/>
</dbReference>
<dbReference type="AlphaFoldDB" id="A0A172THZ5"/>
<evidence type="ECO:0000259" key="3">
    <source>
        <dbReference type="Pfam" id="PF12010"/>
    </source>
</evidence>
<evidence type="ECO:0000313" key="4">
    <source>
        <dbReference type="EMBL" id="ANE46403.1"/>
    </source>
</evidence>
<evidence type="ECO:0000256" key="2">
    <source>
        <dbReference type="SAM" id="SignalP"/>
    </source>
</evidence>
<dbReference type="PANTHER" id="PTHR43649">
    <property type="entry name" value="ARABINOSE-BINDING PROTEIN-RELATED"/>
    <property type="match status" value="1"/>
</dbReference>